<evidence type="ECO:0000313" key="2">
    <source>
        <dbReference type="Proteomes" id="UP000826656"/>
    </source>
</evidence>
<protein>
    <submittedName>
        <fullName evidence="1">Uncharacterized protein</fullName>
    </submittedName>
</protein>
<gene>
    <name evidence="1" type="ORF">KY290_036869</name>
</gene>
<comment type="caution">
    <text evidence="1">The sequence shown here is derived from an EMBL/GenBank/DDBJ whole genome shotgun (WGS) entry which is preliminary data.</text>
</comment>
<organism evidence="1 2">
    <name type="scientific">Solanum tuberosum</name>
    <name type="common">Potato</name>
    <dbReference type="NCBI Taxonomy" id="4113"/>
    <lineage>
        <taxon>Eukaryota</taxon>
        <taxon>Viridiplantae</taxon>
        <taxon>Streptophyta</taxon>
        <taxon>Embryophyta</taxon>
        <taxon>Tracheophyta</taxon>
        <taxon>Spermatophyta</taxon>
        <taxon>Magnoliopsida</taxon>
        <taxon>eudicotyledons</taxon>
        <taxon>Gunneridae</taxon>
        <taxon>Pentapetalae</taxon>
        <taxon>asterids</taxon>
        <taxon>lamiids</taxon>
        <taxon>Solanales</taxon>
        <taxon>Solanaceae</taxon>
        <taxon>Solanoideae</taxon>
        <taxon>Solaneae</taxon>
        <taxon>Solanum</taxon>
    </lineage>
</organism>
<dbReference type="Proteomes" id="UP000826656">
    <property type="component" value="Unassembled WGS sequence"/>
</dbReference>
<name>A0ABQ7TV89_SOLTU</name>
<proteinExistence type="predicted"/>
<dbReference type="EMBL" id="JAIVGD010000028">
    <property type="protein sequence ID" value="KAH0738164.1"/>
    <property type="molecule type" value="Genomic_DNA"/>
</dbReference>
<sequence length="74" mass="8316">MIGGSGRDIYDDEAPSGEAEEVLEDYETQVGEATVVDAHVETRPVIREDMVFIVEYYCLDLNLPPPEEDDEDSH</sequence>
<accession>A0ABQ7TV89</accession>
<reference evidence="1 2" key="1">
    <citation type="journal article" date="2021" name="bioRxiv">
        <title>Chromosome-scale and haplotype-resolved genome assembly of a tetraploid potato cultivar.</title>
        <authorList>
            <person name="Sun H."/>
            <person name="Jiao W.-B."/>
            <person name="Krause K."/>
            <person name="Campoy J.A."/>
            <person name="Goel M."/>
            <person name="Folz-Donahue K."/>
            <person name="Kukat C."/>
            <person name="Huettel B."/>
            <person name="Schneeberger K."/>
        </authorList>
    </citation>
    <scope>NUCLEOTIDE SEQUENCE [LARGE SCALE GENOMIC DNA]</scope>
    <source>
        <strain evidence="1">SolTubOtavaFocal</strain>
        <tissue evidence="1">Leaves</tissue>
    </source>
</reference>
<keyword evidence="2" id="KW-1185">Reference proteome</keyword>
<evidence type="ECO:0000313" key="1">
    <source>
        <dbReference type="EMBL" id="KAH0738164.1"/>
    </source>
</evidence>